<evidence type="ECO:0000313" key="3">
    <source>
        <dbReference type="Proteomes" id="UP000287361"/>
    </source>
</evidence>
<dbReference type="Proteomes" id="UP000287361">
    <property type="component" value="Unassembled WGS sequence"/>
</dbReference>
<keyword evidence="1" id="KW-0472">Membrane</keyword>
<evidence type="ECO:0000313" key="2">
    <source>
        <dbReference type="EMBL" id="GCB28701.1"/>
    </source>
</evidence>
<feature type="transmembrane region" description="Helical" evidence="1">
    <location>
        <begin position="73"/>
        <end position="91"/>
    </location>
</feature>
<protein>
    <recommendedName>
        <fullName evidence="4">DUF3784 domain-containing protein</fullName>
    </recommendedName>
</protein>
<organism evidence="2 3">
    <name type="scientific">Anaerotignum faecicola</name>
    <dbReference type="NCBI Taxonomy" id="2358141"/>
    <lineage>
        <taxon>Bacteria</taxon>
        <taxon>Bacillati</taxon>
        <taxon>Bacillota</taxon>
        <taxon>Clostridia</taxon>
        <taxon>Lachnospirales</taxon>
        <taxon>Anaerotignaceae</taxon>
        <taxon>Anaerotignum</taxon>
    </lineage>
</organism>
<gene>
    <name evidence="2" type="ORF">KGMB03357_03620</name>
</gene>
<evidence type="ECO:0000256" key="1">
    <source>
        <dbReference type="SAM" id="Phobius"/>
    </source>
</evidence>
<proteinExistence type="predicted"/>
<dbReference type="OrthoDB" id="2065453at2"/>
<accession>A0A401LAU4</accession>
<keyword evidence="1" id="KW-1133">Transmembrane helix</keyword>
<reference evidence="2 3" key="1">
    <citation type="submission" date="2018-10" db="EMBL/GenBank/DDBJ databases">
        <title>Draft Genome Sequence of Anaerotignum sp. KCTC 15736.</title>
        <authorList>
            <person name="Choi S.H."/>
            <person name="Kim J.S."/>
            <person name="Kang S.W."/>
            <person name="Lee J.S."/>
            <person name="Park S.H."/>
        </authorList>
    </citation>
    <scope>NUCLEOTIDE SEQUENCE [LARGE SCALE GENOMIC DNA]</scope>
    <source>
        <strain evidence="2 3">KCTC 15736</strain>
    </source>
</reference>
<evidence type="ECO:0008006" key="4">
    <source>
        <dbReference type="Google" id="ProtNLM"/>
    </source>
</evidence>
<dbReference type="AlphaFoldDB" id="A0A401LAU4"/>
<comment type="caution">
    <text evidence="2">The sequence shown here is derived from an EMBL/GenBank/DDBJ whole genome shotgun (WGS) entry which is preliminary data.</text>
</comment>
<sequence length="98" mass="11214">MTLLFLAGIYFFARGVFALYGQTIFYTKRVLENIEEKNIPAYLKEIGKMNLLLGVLFVGKACLDIPFPGSRPILYGWLLILLLCVFSISKIDTKYKKQ</sequence>
<dbReference type="EMBL" id="BHVZ01000001">
    <property type="protein sequence ID" value="GCB28701.1"/>
    <property type="molecule type" value="Genomic_DNA"/>
</dbReference>
<keyword evidence="3" id="KW-1185">Reference proteome</keyword>
<name>A0A401LAU4_9FIRM</name>
<keyword evidence="1" id="KW-0812">Transmembrane</keyword>